<dbReference type="EMBL" id="JBBHLI010000004">
    <property type="protein sequence ID" value="MEK9501255.1"/>
    <property type="molecule type" value="Genomic_DNA"/>
</dbReference>
<sequence length="457" mass="50208">MSAHRALNRFGLGARPDESRADADPRGWLESQLASEPERRPTPEGTEDPGSLLRAQLAASRTGDEAETREVRRRIGAHVTADAVDGLTARVAADRPFLERWVAFWSNHLCVGAGAKVPTRLLAGAYEREAIRPFVLGPFETLLLEATRHPAMITYLDNVRSVGPDSPAARRRGRRADTPVGLNENHARELLELHTLGVDGGYGQDDVRELARILTGWTVSGLGGAVGALRGEANGRAAFSFEPLVHDPGEKTVLGRRYAESGVAEGEQVIRDLARHPSTARFLATKLVRHFVADDPPAAAVDRLAGRFTETEGDLREVAREVIHLEEAWAPDHLKFRTPQDWLVAVLRGLGLRQAPPTLLGVLRDLRQPLWSPASPKGFDDTTDVWADPDGLLNRAEFARTVARTVSRRSRVDDPVRLAALVEREAGDPLHAILRDDAVATDERVALAFADPRFQWR</sequence>
<dbReference type="InterPro" id="IPR014917">
    <property type="entry name" value="DUF1800"/>
</dbReference>
<comment type="caution">
    <text evidence="2">The sequence shown here is derived from an EMBL/GenBank/DDBJ whole genome shotgun (WGS) entry which is preliminary data.</text>
</comment>
<protein>
    <submittedName>
        <fullName evidence="2">DUF1800 domain-containing protein</fullName>
    </submittedName>
</protein>
<dbReference type="RefSeq" id="WP_405277439.1">
    <property type="nucleotide sequence ID" value="NZ_JBBHLI010000004.1"/>
</dbReference>
<reference evidence="2 3" key="1">
    <citation type="submission" date="2024-02" db="EMBL/GenBank/DDBJ databases">
        <title>A novel Gemmatimonadota bacterium.</title>
        <authorList>
            <person name="Du Z.-J."/>
            <person name="Ye Y.-Q."/>
        </authorList>
    </citation>
    <scope>NUCLEOTIDE SEQUENCE [LARGE SCALE GENOMIC DNA]</scope>
    <source>
        <strain evidence="2 3">DH-20</strain>
    </source>
</reference>
<feature type="region of interest" description="Disordered" evidence="1">
    <location>
        <begin position="1"/>
        <end position="52"/>
    </location>
</feature>
<feature type="compositionally biased region" description="Basic and acidic residues" evidence="1">
    <location>
        <begin position="15"/>
        <end position="27"/>
    </location>
</feature>
<evidence type="ECO:0000256" key="1">
    <source>
        <dbReference type="SAM" id="MobiDB-lite"/>
    </source>
</evidence>
<accession>A0ABU9E937</accession>
<dbReference type="Pfam" id="PF08811">
    <property type="entry name" value="DUF1800"/>
    <property type="match status" value="1"/>
</dbReference>
<evidence type="ECO:0000313" key="3">
    <source>
        <dbReference type="Proteomes" id="UP001484239"/>
    </source>
</evidence>
<dbReference type="Proteomes" id="UP001484239">
    <property type="component" value="Unassembled WGS sequence"/>
</dbReference>
<gene>
    <name evidence="2" type="ORF">WI372_09715</name>
</gene>
<proteinExistence type="predicted"/>
<name>A0ABU9E937_9BACT</name>
<organism evidence="2 3">
    <name type="scientific">Gaopeijia maritima</name>
    <dbReference type="NCBI Taxonomy" id="3119007"/>
    <lineage>
        <taxon>Bacteria</taxon>
        <taxon>Pseudomonadati</taxon>
        <taxon>Gemmatimonadota</taxon>
        <taxon>Longimicrobiia</taxon>
        <taxon>Gaopeijiales</taxon>
        <taxon>Gaopeijiaceae</taxon>
        <taxon>Gaopeijia</taxon>
    </lineage>
</organism>
<evidence type="ECO:0000313" key="2">
    <source>
        <dbReference type="EMBL" id="MEK9501255.1"/>
    </source>
</evidence>
<keyword evidence="3" id="KW-1185">Reference proteome</keyword>